<keyword evidence="2 5" id="KW-0963">Cytoplasm</keyword>
<organism evidence="6 7">
    <name type="scientific">Pyrolobus fumarii (strain DSM 11204 / 1A)</name>
    <dbReference type="NCBI Taxonomy" id="694429"/>
    <lineage>
        <taxon>Archaea</taxon>
        <taxon>Thermoproteota</taxon>
        <taxon>Thermoprotei</taxon>
        <taxon>Desulfurococcales</taxon>
        <taxon>Pyrodictiaceae</taxon>
        <taxon>Pyrolobus</taxon>
    </lineage>
</organism>
<sequence>MSREYRGKRVVVWPSYIDASKSRGQGRKIPRKDAVPRPRVEEIVEAAERLGLNPEVEEARYPRAWWEDRQRVVVDKLGSKLETLKAIAREIRRIREERRMVRR</sequence>
<dbReference type="InterPro" id="IPR022938">
    <property type="entry name" value="SRP19_arc-type"/>
</dbReference>
<evidence type="ECO:0000313" key="6">
    <source>
        <dbReference type="EMBL" id="AEM39836.1"/>
    </source>
</evidence>
<evidence type="ECO:0000256" key="2">
    <source>
        <dbReference type="ARBA" id="ARBA00022490"/>
    </source>
</evidence>
<protein>
    <recommendedName>
        <fullName evidence="5">Signal recognition particle 19 kDa protein</fullName>
        <shortName evidence="5">SRP19</shortName>
    </recommendedName>
</protein>
<keyword evidence="4 5" id="KW-0687">Ribonucleoprotein</keyword>
<accession>G0EDN2</accession>
<dbReference type="STRING" id="694429.Pyrfu_1983"/>
<evidence type="ECO:0000256" key="1">
    <source>
        <dbReference type="ARBA" id="ARBA00004496"/>
    </source>
</evidence>
<evidence type="ECO:0000256" key="4">
    <source>
        <dbReference type="ARBA" id="ARBA00023274"/>
    </source>
</evidence>
<dbReference type="eggNOG" id="arCOG01217">
    <property type="taxonomic scope" value="Archaea"/>
</dbReference>
<keyword evidence="3 5" id="KW-0733">Signal recognition particle</keyword>
<dbReference type="NCBIfam" id="NF001973">
    <property type="entry name" value="PRK00754.1"/>
    <property type="match status" value="1"/>
</dbReference>
<dbReference type="PANTHER" id="PTHR17453">
    <property type="entry name" value="SIGNAL RECOGNITION PARTICLE 19 KD PROTEIN"/>
    <property type="match status" value="1"/>
</dbReference>
<dbReference type="Gene3D" id="3.30.56.30">
    <property type="entry name" value="Signal recognition particle, SRP19-like subunit"/>
    <property type="match status" value="1"/>
</dbReference>
<dbReference type="InterPro" id="IPR002778">
    <property type="entry name" value="Signal_recog_particle_SRP19"/>
</dbReference>
<proteinExistence type="inferred from homology"/>
<dbReference type="GO" id="GO:0008312">
    <property type="term" value="F:7S RNA binding"/>
    <property type="evidence" value="ECO:0007669"/>
    <property type="project" value="UniProtKB-UniRule"/>
</dbReference>
<dbReference type="GO" id="GO:0006617">
    <property type="term" value="P:SRP-dependent cotranslational protein targeting to membrane, signal sequence recognition"/>
    <property type="evidence" value="ECO:0007669"/>
    <property type="project" value="TreeGrafter"/>
</dbReference>
<dbReference type="PANTHER" id="PTHR17453:SF0">
    <property type="entry name" value="SIGNAL RECOGNITION PARTICLE 19 KDA PROTEIN"/>
    <property type="match status" value="1"/>
</dbReference>
<dbReference type="InterPro" id="IPR036521">
    <property type="entry name" value="SRP19-like_sf"/>
</dbReference>
<dbReference type="SUPFAM" id="SSF69695">
    <property type="entry name" value="SRP19"/>
    <property type="match status" value="1"/>
</dbReference>
<dbReference type="HOGENOM" id="CLU_169299_1_0_2"/>
<comment type="subunit">
    <text evidence="5">Part of the signal recognition particle protein translocation system, which is composed of SRP and FtsY. Archaeal SRP consists of a 7S RNA molecule of 300 nucleotides and two protein subunits: SRP54 and SRP19.</text>
</comment>
<dbReference type="Pfam" id="PF01922">
    <property type="entry name" value="SRP19"/>
    <property type="match status" value="1"/>
</dbReference>
<dbReference type="OrthoDB" id="56356at2157"/>
<dbReference type="Proteomes" id="UP000001037">
    <property type="component" value="Chromosome"/>
</dbReference>
<dbReference type="EMBL" id="CP002838">
    <property type="protein sequence ID" value="AEM39836.1"/>
    <property type="molecule type" value="Genomic_DNA"/>
</dbReference>
<keyword evidence="5" id="KW-0694">RNA-binding</keyword>
<dbReference type="AlphaFoldDB" id="G0EDN2"/>
<evidence type="ECO:0000313" key="7">
    <source>
        <dbReference type="Proteomes" id="UP000001037"/>
    </source>
</evidence>
<evidence type="ECO:0000256" key="3">
    <source>
        <dbReference type="ARBA" id="ARBA00023135"/>
    </source>
</evidence>
<comment type="similarity">
    <text evidence="5">Belongs to the SRP19 family.</text>
</comment>
<dbReference type="GO" id="GO:0048500">
    <property type="term" value="C:signal recognition particle"/>
    <property type="evidence" value="ECO:0007669"/>
    <property type="project" value="UniProtKB-UniRule"/>
</dbReference>
<dbReference type="KEGG" id="pfm:Pyrfu_1983"/>
<reference evidence="6 7" key="1">
    <citation type="journal article" date="2011" name="Stand. Genomic Sci.">
        <title>Complete genome sequence of the hyperthermophilic chemolithoautotroph Pyrolobus fumarii type strain (1A).</title>
        <authorList>
            <person name="Anderson I."/>
            <person name="Goker M."/>
            <person name="Nolan M."/>
            <person name="Lucas S."/>
            <person name="Hammon N."/>
            <person name="Deshpande S."/>
            <person name="Cheng J.F."/>
            <person name="Tapia R."/>
            <person name="Han C."/>
            <person name="Goodwin L."/>
            <person name="Pitluck S."/>
            <person name="Huntemann M."/>
            <person name="Liolios K."/>
            <person name="Ivanova N."/>
            <person name="Pagani I."/>
            <person name="Mavromatis K."/>
            <person name="Ovchinikova G."/>
            <person name="Pati A."/>
            <person name="Chen A."/>
            <person name="Palaniappan K."/>
            <person name="Land M."/>
            <person name="Hauser L."/>
            <person name="Brambilla E.M."/>
            <person name="Huber H."/>
            <person name="Yasawong M."/>
            <person name="Rohde M."/>
            <person name="Spring S."/>
            <person name="Abt B."/>
            <person name="Sikorski J."/>
            <person name="Wirth R."/>
            <person name="Detter J.C."/>
            <person name="Woyke T."/>
            <person name="Bristow J."/>
            <person name="Eisen J.A."/>
            <person name="Markowitz V."/>
            <person name="Hugenholtz P."/>
            <person name="Kyrpides N.C."/>
            <person name="Klenk H.P."/>
            <person name="Lapidus A."/>
        </authorList>
    </citation>
    <scope>NUCLEOTIDE SEQUENCE [LARGE SCALE GENOMIC DNA]</scope>
    <source>
        <strain evidence="7">DSM 11204 / 1A</strain>
    </source>
</reference>
<comment type="function">
    <text evidence="5">Involved in targeting and insertion of nascent membrane proteins into the cytoplasmic membrane. Binds directly to 7S RNA and mediates binding of the 54 kDa subunit of the SRP.</text>
</comment>
<comment type="subcellular location">
    <subcellularLocation>
        <location evidence="1 5">Cytoplasm</location>
    </subcellularLocation>
</comment>
<dbReference type="InParanoid" id="G0EDN2"/>
<name>G0EDN2_PYRF1</name>
<gene>
    <name evidence="5" type="primary">srp19</name>
    <name evidence="6" type="ordered locus">Pyrfu_1983</name>
</gene>
<evidence type="ECO:0000256" key="5">
    <source>
        <dbReference type="HAMAP-Rule" id="MF_00305"/>
    </source>
</evidence>
<dbReference type="RefSeq" id="WP_014027513.1">
    <property type="nucleotide sequence ID" value="NC_015931.1"/>
</dbReference>
<dbReference type="GeneID" id="11138324"/>
<dbReference type="HAMAP" id="MF_00305">
    <property type="entry name" value="SRP19"/>
    <property type="match status" value="1"/>
</dbReference>
<keyword evidence="7" id="KW-1185">Reference proteome</keyword>